<feature type="chain" id="PRO_5043813669" evidence="14">
    <location>
        <begin position="23"/>
        <end position="800"/>
    </location>
</feature>
<feature type="signal peptide" evidence="14">
    <location>
        <begin position="1"/>
        <end position="22"/>
    </location>
</feature>
<evidence type="ECO:0000256" key="13">
    <source>
        <dbReference type="RuleBase" id="RU003357"/>
    </source>
</evidence>
<feature type="short sequence motif" description="TonB C-terminal box" evidence="12">
    <location>
        <begin position="783"/>
        <end position="800"/>
    </location>
</feature>
<gene>
    <name evidence="17" type="primary">hgpA</name>
    <name evidence="17" type="ORF">NCTC10529_01095</name>
</gene>
<keyword evidence="4 11" id="KW-1134">Transmembrane beta strand</keyword>
<accession>A0AAX2J340</accession>
<evidence type="ECO:0000259" key="15">
    <source>
        <dbReference type="Pfam" id="PF00593"/>
    </source>
</evidence>
<evidence type="ECO:0000256" key="8">
    <source>
        <dbReference type="ARBA" id="ARBA00023136"/>
    </source>
</evidence>
<dbReference type="Proteomes" id="UP000248598">
    <property type="component" value="Chromosome 1"/>
</dbReference>
<feature type="domain" description="TonB-dependent receptor plug" evidence="16">
    <location>
        <begin position="46"/>
        <end position="155"/>
    </location>
</feature>
<keyword evidence="6 14" id="KW-0732">Signal</keyword>
<dbReference type="PROSITE" id="PS52016">
    <property type="entry name" value="TONB_DEPENDENT_REC_3"/>
    <property type="match status" value="1"/>
</dbReference>
<keyword evidence="5 11" id="KW-0812">Transmembrane</keyword>
<dbReference type="Gene3D" id="2.40.170.20">
    <property type="entry name" value="TonB-dependent receptor, beta-barrel domain"/>
    <property type="match status" value="1"/>
</dbReference>
<comment type="similarity">
    <text evidence="2 11 13">Belongs to the TonB-dependent receptor family.</text>
</comment>
<evidence type="ECO:0000256" key="10">
    <source>
        <dbReference type="ARBA" id="ARBA00023237"/>
    </source>
</evidence>
<keyword evidence="3 11" id="KW-0813">Transport</keyword>
<dbReference type="PANTHER" id="PTHR30069">
    <property type="entry name" value="TONB-DEPENDENT OUTER MEMBRANE RECEPTOR"/>
    <property type="match status" value="1"/>
</dbReference>
<evidence type="ECO:0000256" key="1">
    <source>
        <dbReference type="ARBA" id="ARBA00004571"/>
    </source>
</evidence>
<organism evidence="17 18">
    <name type="scientific">Kingella kingae</name>
    <dbReference type="NCBI Taxonomy" id="504"/>
    <lineage>
        <taxon>Bacteria</taxon>
        <taxon>Pseudomonadati</taxon>
        <taxon>Pseudomonadota</taxon>
        <taxon>Betaproteobacteria</taxon>
        <taxon>Neisseriales</taxon>
        <taxon>Neisseriaceae</taxon>
        <taxon>Kingella</taxon>
    </lineage>
</organism>
<dbReference type="SUPFAM" id="SSF56935">
    <property type="entry name" value="Porins"/>
    <property type="match status" value="1"/>
</dbReference>
<dbReference type="InterPro" id="IPR012910">
    <property type="entry name" value="Plug_dom"/>
</dbReference>
<evidence type="ECO:0000256" key="2">
    <source>
        <dbReference type="ARBA" id="ARBA00009810"/>
    </source>
</evidence>
<dbReference type="CDD" id="cd01347">
    <property type="entry name" value="ligand_gated_channel"/>
    <property type="match status" value="1"/>
</dbReference>
<dbReference type="RefSeq" id="WP_003785727.1">
    <property type="nucleotide sequence ID" value="NZ_CP091518.1"/>
</dbReference>
<dbReference type="GO" id="GO:0009279">
    <property type="term" value="C:cell outer membrane"/>
    <property type="evidence" value="ECO:0007669"/>
    <property type="project" value="UniProtKB-SubCell"/>
</dbReference>
<dbReference type="PROSITE" id="PS01156">
    <property type="entry name" value="TONB_DEPENDENT_REC_2"/>
    <property type="match status" value="1"/>
</dbReference>
<evidence type="ECO:0000256" key="12">
    <source>
        <dbReference type="PROSITE-ProRule" id="PRU10144"/>
    </source>
</evidence>
<dbReference type="InterPro" id="IPR039426">
    <property type="entry name" value="TonB-dep_rcpt-like"/>
</dbReference>
<name>A0AAX2J340_KINKI</name>
<dbReference type="GeneID" id="93262394"/>
<evidence type="ECO:0000313" key="17">
    <source>
        <dbReference type="EMBL" id="SQH24900.1"/>
    </source>
</evidence>
<dbReference type="AlphaFoldDB" id="A0AAX2J340"/>
<keyword evidence="7 13" id="KW-0798">TonB box</keyword>
<dbReference type="EMBL" id="LS483426">
    <property type="protein sequence ID" value="SQH24900.1"/>
    <property type="molecule type" value="Genomic_DNA"/>
</dbReference>
<evidence type="ECO:0000256" key="5">
    <source>
        <dbReference type="ARBA" id="ARBA00022692"/>
    </source>
</evidence>
<reference evidence="17 18" key="1">
    <citation type="submission" date="2018-06" db="EMBL/GenBank/DDBJ databases">
        <authorList>
            <consortium name="Pathogen Informatics"/>
            <person name="Doyle S."/>
        </authorList>
    </citation>
    <scope>NUCLEOTIDE SEQUENCE [LARGE SCALE GENOMIC DNA]</scope>
    <source>
        <strain evidence="17 18">NCTC10529</strain>
    </source>
</reference>
<evidence type="ECO:0000256" key="6">
    <source>
        <dbReference type="ARBA" id="ARBA00022729"/>
    </source>
</evidence>
<dbReference type="InterPro" id="IPR036942">
    <property type="entry name" value="Beta-barrel_TonB_sf"/>
</dbReference>
<evidence type="ECO:0000259" key="16">
    <source>
        <dbReference type="Pfam" id="PF07715"/>
    </source>
</evidence>
<dbReference type="InterPro" id="IPR000531">
    <property type="entry name" value="Beta-barrel_TonB"/>
</dbReference>
<dbReference type="NCBIfam" id="TIGR01786">
    <property type="entry name" value="TonB-hemlactrns"/>
    <property type="match status" value="1"/>
</dbReference>
<dbReference type="PANTHER" id="PTHR30069:SF29">
    <property type="entry name" value="HEMOGLOBIN AND HEMOGLOBIN-HAPTOGLOBIN-BINDING PROTEIN 1-RELATED"/>
    <property type="match status" value="1"/>
</dbReference>
<dbReference type="Pfam" id="PF07715">
    <property type="entry name" value="Plug"/>
    <property type="match status" value="1"/>
</dbReference>
<evidence type="ECO:0000256" key="3">
    <source>
        <dbReference type="ARBA" id="ARBA00022448"/>
    </source>
</evidence>
<evidence type="ECO:0000313" key="18">
    <source>
        <dbReference type="Proteomes" id="UP000248598"/>
    </source>
</evidence>
<sequence length="800" mass="90372">MKQPFKLGMMTVLVLSAFPAMAADETSNLKTIEVRGSRTPAKLGETTTKRKMLDENMVQDMRDLVRYDPAVSVVEGGRGSTNGFVIRGVDKDRVAVNIDGLAQAESRSSEGFQELYGAYGNYNANRNANELEHISEVSIKKGADSITSGSGALGGSVNYKTKSPTEVVNEDKPLYLGAKTGYTGRDKGKVSSIDVAGYLKGFDARFVYTHRQGHELRNNNNGATDNVKFRETVWDPTRRKGSASQFGSLGKFRSRTDPQAYVSRATLFKTGYHFNDSNYLSWMYEDYRMDRKTDELSNVWAADFTGSSPVNADMRKRNDVTYIKRTGVQYENRMENGLWDKLELSYDRQKIQMSTMTWDIPVTWKEGVNSDIYYGFRRIDQRTSQGQIRANKDMQFGNVTWSTSYGTGFSKATNQNDNYAHTVRAFKPTVYTSGNMDNEVFMEAESKKRHVYWNNNFHFGKALRIGLGVRRDWVTNRTLPSEKVLDSMRQAGLENAQAKFNATSYAVSADWQFVPGWTLLGKYGTAFRVPTTDEMWFAFPHPDFTVEANDKLRQEKARNIEIGLSNQGAWGNILLSGFQTRYSDFIDFAYIGLKSGSFFNTKTRQRESRGYSAPTWKNVNRDSAKIKGIELSGLWKLDSIGLPKGMFMSWTASYLKGHATQEDGSETPINALNPFGAVVGLGYVHPENRWSIKTNISYTARKKAEDTVHSYEDGANPWPYAKYSRDYVVVDLSGHYTFGKYLTLRAGVFNLFDKHYYTWDSLRSIREFGTVNRIDNATGAGLQRFSAPGRNFAVSLEAKF</sequence>
<evidence type="ECO:0000256" key="11">
    <source>
        <dbReference type="PROSITE-ProRule" id="PRU01360"/>
    </source>
</evidence>
<keyword evidence="10 11" id="KW-0998">Cell outer membrane</keyword>
<dbReference type="InterPro" id="IPR010949">
    <property type="entry name" value="TonB_Hb/transfer/lactofer_rcpt"/>
</dbReference>
<keyword evidence="9" id="KW-0675">Receptor</keyword>
<dbReference type="Gene3D" id="2.170.130.10">
    <property type="entry name" value="TonB-dependent receptor, plug domain"/>
    <property type="match status" value="1"/>
</dbReference>
<feature type="domain" description="TonB-dependent receptor-like beta-barrel" evidence="15">
    <location>
        <begin position="271"/>
        <end position="751"/>
    </location>
</feature>
<dbReference type="Pfam" id="PF00593">
    <property type="entry name" value="TonB_dep_Rec_b-barrel"/>
    <property type="match status" value="1"/>
</dbReference>
<comment type="subcellular location">
    <subcellularLocation>
        <location evidence="1 11">Cell outer membrane</location>
        <topology evidence="1 11">Multi-pass membrane protein</topology>
    </subcellularLocation>
</comment>
<dbReference type="InterPro" id="IPR010917">
    <property type="entry name" value="TonB_rcpt_CS"/>
</dbReference>
<evidence type="ECO:0000256" key="9">
    <source>
        <dbReference type="ARBA" id="ARBA00023170"/>
    </source>
</evidence>
<keyword evidence="8 11" id="KW-0472">Membrane</keyword>
<protein>
    <submittedName>
        <fullName evidence="17">Heme-repressible hemoglobin-binding protein</fullName>
    </submittedName>
</protein>
<evidence type="ECO:0000256" key="7">
    <source>
        <dbReference type="ARBA" id="ARBA00023077"/>
    </source>
</evidence>
<evidence type="ECO:0000256" key="4">
    <source>
        <dbReference type="ARBA" id="ARBA00022452"/>
    </source>
</evidence>
<dbReference type="GO" id="GO:0044718">
    <property type="term" value="P:siderophore transmembrane transport"/>
    <property type="evidence" value="ECO:0007669"/>
    <property type="project" value="TreeGrafter"/>
</dbReference>
<proteinExistence type="inferred from homology"/>
<dbReference type="InterPro" id="IPR037066">
    <property type="entry name" value="Plug_dom_sf"/>
</dbReference>
<dbReference type="GO" id="GO:0015344">
    <property type="term" value="F:siderophore uptake transmembrane transporter activity"/>
    <property type="evidence" value="ECO:0007669"/>
    <property type="project" value="TreeGrafter"/>
</dbReference>
<evidence type="ECO:0000256" key="14">
    <source>
        <dbReference type="SAM" id="SignalP"/>
    </source>
</evidence>